<dbReference type="RefSeq" id="WP_090864536.1">
    <property type="nucleotide sequence ID" value="NZ_FNYE01000004.1"/>
</dbReference>
<evidence type="ECO:0000313" key="1">
    <source>
        <dbReference type="EMBL" id="SEI81630.1"/>
    </source>
</evidence>
<dbReference type="SUPFAM" id="SSF46955">
    <property type="entry name" value="Putative DNA-binding domain"/>
    <property type="match status" value="1"/>
</dbReference>
<dbReference type="STRING" id="667676.SAMN05192539_1004198"/>
<keyword evidence="2" id="KW-1185">Reference proteome</keyword>
<dbReference type="Pfam" id="PF05930">
    <property type="entry name" value="Phage_AlpA"/>
    <property type="match status" value="1"/>
</dbReference>
<dbReference type="Proteomes" id="UP000198866">
    <property type="component" value="Unassembled WGS sequence"/>
</dbReference>
<gene>
    <name evidence="1" type="ORF">SAMN05192539_1004198</name>
</gene>
<dbReference type="InterPro" id="IPR009061">
    <property type="entry name" value="DNA-bd_dom_put_sf"/>
</dbReference>
<accession>A0A1H6TZH7</accession>
<dbReference type="InterPro" id="IPR010260">
    <property type="entry name" value="AlpA"/>
</dbReference>
<proteinExistence type="predicted"/>
<protein>
    <submittedName>
        <fullName evidence="1">Transcriptional regulator, AlpA family</fullName>
    </submittedName>
</protein>
<reference evidence="2" key="1">
    <citation type="submission" date="2016-10" db="EMBL/GenBank/DDBJ databases">
        <authorList>
            <person name="Varghese N."/>
            <person name="Submissions S."/>
        </authorList>
    </citation>
    <scope>NUCLEOTIDE SEQUENCE [LARGE SCALE GENOMIC DNA]</scope>
    <source>
        <strain evidence="2">LMG 26031</strain>
    </source>
</reference>
<name>A0A1H6TZH7_9BURK</name>
<dbReference type="EMBL" id="FNYE01000004">
    <property type="protein sequence ID" value="SEI81630.1"/>
    <property type="molecule type" value="Genomic_DNA"/>
</dbReference>
<dbReference type="Gene3D" id="1.10.238.160">
    <property type="match status" value="1"/>
</dbReference>
<dbReference type="AlphaFoldDB" id="A0A1H6TZH7"/>
<evidence type="ECO:0000313" key="2">
    <source>
        <dbReference type="Proteomes" id="UP000198866"/>
    </source>
</evidence>
<sequence>MNDVRVVGLESVIAMTGISRATIFRMRKAGQFPQPARLGSRALRFWLADIEAWLVARRAEGASQ</sequence>
<organism evidence="1 2">
    <name type="scientific">Paraburkholderia diazotrophica</name>
    <dbReference type="NCBI Taxonomy" id="667676"/>
    <lineage>
        <taxon>Bacteria</taxon>
        <taxon>Pseudomonadati</taxon>
        <taxon>Pseudomonadota</taxon>
        <taxon>Betaproteobacteria</taxon>
        <taxon>Burkholderiales</taxon>
        <taxon>Burkholderiaceae</taxon>
        <taxon>Paraburkholderia</taxon>
    </lineage>
</organism>
<dbReference type="OrthoDB" id="9182156at2"/>